<dbReference type="InterPro" id="IPR041664">
    <property type="entry name" value="AAA_16"/>
</dbReference>
<comment type="caution">
    <text evidence="4">The sequence shown here is derived from an EMBL/GenBank/DDBJ whole genome shotgun (WGS) entry which is preliminary data.</text>
</comment>
<dbReference type="PANTHER" id="PTHR16305">
    <property type="entry name" value="TESTICULAR SOLUBLE ADENYLYL CYCLASE"/>
    <property type="match status" value="1"/>
</dbReference>
<name>A0ABQ3Y2Q7_9ACTN</name>
<dbReference type="EMBL" id="BOMI01000053">
    <property type="protein sequence ID" value="GID74253.1"/>
    <property type="molecule type" value="Genomic_DNA"/>
</dbReference>
<accession>A0ABQ3Y2Q7</accession>
<feature type="domain" description="HTH luxR-type" evidence="3">
    <location>
        <begin position="827"/>
        <end position="892"/>
    </location>
</feature>
<dbReference type="Pfam" id="PF13191">
    <property type="entry name" value="AAA_16"/>
    <property type="match status" value="1"/>
</dbReference>
<organism evidence="4 5">
    <name type="scientific">Paractinoplanes deccanensis</name>
    <dbReference type="NCBI Taxonomy" id="113561"/>
    <lineage>
        <taxon>Bacteria</taxon>
        <taxon>Bacillati</taxon>
        <taxon>Actinomycetota</taxon>
        <taxon>Actinomycetes</taxon>
        <taxon>Micromonosporales</taxon>
        <taxon>Micromonosporaceae</taxon>
        <taxon>Paractinoplanes</taxon>
    </lineage>
</organism>
<dbReference type="Gene3D" id="1.10.10.10">
    <property type="entry name" value="Winged helix-like DNA-binding domain superfamily/Winged helix DNA-binding domain"/>
    <property type="match status" value="1"/>
</dbReference>
<dbReference type="InterPro" id="IPR016032">
    <property type="entry name" value="Sig_transdc_resp-reg_C-effctor"/>
</dbReference>
<dbReference type="PRINTS" id="PR00038">
    <property type="entry name" value="HTHLUXR"/>
</dbReference>
<evidence type="ECO:0000256" key="1">
    <source>
        <dbReference type="ARBA" id="ARBA00022741"/>
    </source>
</evidence>
<dbReference type="SMART" id="SM00421">
    <property type="entry name" value="HTH_LUXR"/>
    <property type="match status" value="1"/>
</dbReference>
<dbReference type="SUPFAM" id="SSF46894">
    <property type="entry name" value="C-terminal effector domain of the bipartite response regulators"/>
    <property type="match status" value="1"/>
</dbReference>
<evidence type="ECO:0000313" key="5">
    <source>
        <dbReference type="Proteomes" id="UP000609879"/>
    </source>
</evidence>
<evidence type="ECO:0000259" key="3">
    <source>
        <dbReference type="PROSITE" id="PS50043"/>
    </source>
</evidence>
<gene>
    <name evidence="4" type="ORF">Ade02nite_28940</name>
</gene>
<evidence type="ECO:0000256" key="2">
    <source>
        <dbReference type="ARBA" id="ARBA00022840"/>
    </source>
</evidence>
<proteinExistence type="predicted"/>
<evidence type="ECO:0000313" key="4">
    <source>
        <dbReference type="EMBL" id="GID74253.1"/>
    </source>
</evidence>
<dbReference type="PANTHER" id="PTHR16305:SF35">
    <property type="entry name" value="TRANSCRIPTIONAL ACTIVATOR DOMAIN"/>
    <property type="match status" value="1"/>
</dbReference>
<dbReference type="InterPro" id="IPR027417">
    <property type="entry name" value="P-loop_NTPase"/>
</dbReference>
<dbReference type="RefSeq" id="WP_203762291.1">
    <property type="nucleotide sequence ID" value="NZ_BAAABO010000006.1"/>
</dbReference>
<dbReference type="CDD" id="cd06170">
    <property type="entry name" value="LuxR_C_like"/>
    <property type="match status" value="1"/>
</dbReference>
<protein>
    <submittedName>
        <fullName evidence="4">Transcriptional regulator</fullName>
    </submittedName>
</protein>
<reference evidence="4 5" key="1">
    <citation type="submission" date="2021-01" db="EMBL/GenBank/DDBJ databases">
        <title>Whole genome shotgun sequence of Actinoplanes deccanensis NBRC 13994.</title>
        <authorList>
            <person name="Komaki H."/>
            <person name="Tamura T."/>
        </authorList>
    </citation>
    <scope>NUCLEOTIDE SEQUENCE [LARGE SCALE GENOMIC DNA]</scope>
    <source>
        <strain evidence="4 5">NBRC 13994</strain>
    </source>
</reference>
<dbReference type="Proteomes" id="UP000609879">
    <property type="component" value="Unassembled WGS sequence"/>
</dbReference>
<dbReference type="InterPro" id="IPR036388">
    <property type="entry name" value="WH-like_DNA-bd_sf"/>
</dbReference>
<keyword evidence="1" id="KW-0547">Nucleotide-binding</keyword>
<dbReference type="PROSITE" id="PS50043">
    <property type="entry name" value="HTH_LUXR_2"/>
    <property type="match status" value="1"/>
</dbReference>
<dbReference type="InterPro" id="IPR000792">
    <property type="entry name" value="Tscrpt_reg_LuxR_C"/>
</dbReference>
<keyword evidence="2" id="KW-0067">ATP-binding</keyword>
<dbReference type="SUPFAM" id="SSF52540">
    <property type="entry name" value="P-loop containing nucleoside triphosphate hydrolases"/>
    <property type="match status" value="1"/>
</dbReference>
<dbReference type="Pfam" id="PF00196">
    <property type="entry name" value="GerE"/>
    <property type="match status" value="1"/>
</dbReference>
<sequence length="893" mass="94405">MEIGAWVEATAGAVVIGGDAGSGKTTVLDRVARGARERGSLVLRCSGLRCETAEPGAGLHELLHEVLDRADGLPAFLRTALRAQFGLDPAGASRAHLGLATLRLLESLAADRPVTVVVDDAQWLDELTAGVLEFVAHRLRTTPVLLVAASRLPLRWPGEAIRLRPLAVRAAEDFLTSHASTLSAPARRRVIEMAQGNPLALREFATVLSERGDDGGPLPVTRRLRASLLAEAATLPPATWRFLVLLACAEEQPLRELMSAAARAGLRPEDLDPAERAGLVVITGDRVRFRQPLVRAAVQGAATWSERSVAHGAVATGALDPGWAAWHRSALTVGADEAAAAELEAAATRTSGDGAERRAIRFLRRAAALSAAPEERARRLAGTAELARQAGRNAEAWRLIGEVTSLSPPRAVLAQAELTRSILVLTDGLAGRSAAETIGATLRAATDPSSPYEREAAARMLIAAGSMAWTHEVSPDVRAELLRSVDAALAAMDATLVSDVLALSRSWTDPLGGAAGARERLPRVLTALRERVLADVPELRRPTRHFLIAAARTAETLHDPVTAAKAWDLLDDAMSTTATATTDEVRRLAERSLSLVLGGRLEDAAAHTDRAREHAECLGLPVLGALATTTHALARAWTSAPAQAPSVCAGGHSALVLAVGSWATGLLALRERQYANAWSALRGARAHRVVAWNAVGDLVEAAAGTGDGELIAAARATLAEAETGAGLLDSDHLRALTARGRALLDEEGAEPHFQRSAAAARRAGIPLELARTLLAYGAWLRRRGLVLKAREQLGEALFVFERAGARPWAELAAVELRAAGVAAGGRGVDAAEVLTPQELRIARMAARGMTNKEIAVVMQRSSRTIGSYLYQIYPKLAISSRAQLRSVVGDPEP</sequence>
<keyword evidence="5" id="KW-1185">Reference proteome</keyword>